<reference evidence="3 4" key="1">
    <citation type="submission" date="2022-05" db="EMBL/GenBank/DDBJ databases">
        <authorList>
            <consortium name="Genoscope - CEA"/>
            <person name="William W."/>
        </authorList>
    </citation>
    <scope>NUCLEOTIDE SEQUENCE [LARGE SCALE GENOMIC DNA]</scope>
</reference>
<feature type="signal peptide" evidence="2">
    <location>
        <begin position="1"/>
        <end position="21"/>
    </location>
</feature>
<protein>
    <submittedName>
        <fullName evidence="3">Uncharacterized protein</fullName>
    </submittedName>
</protein>
<evidence type="ECO:0000256" key="1">
    <source>
        <dbReference type="SAM" id="MobiDB-lite"/>
    </source>
</evidence>
<comment type="caution">
    <text evidence="3">The sequence shown here is derived from an EMBL/GenBank/DDBJ whole genome shotgun (WGS) entry which is preliminary data.</text>
</comment>
<feature type="compositionally biased region" description="Acidic residues" evidence="1">
    <location>
        <begin position="100"/>
        <end position="116"/>
    </location>
</feature>
<feature type="chain" id="PRO_5043695492" evidence="2">
    <location>
        <begin position="22"/>
        <end position="122"/>
    </location>
</feature>
<feature type="region of interest" description="Disordered" evidence="1">
    <location>
        <begin position="100"/>
        <end position="122"/>
    </location>
</feature>
<proteinExistence type="predicted"/>
<accession>A0AAU9WY69</accession>
<dbReference type="AlphaFoldDB" id="A0AAU9WY69"/>
<name>A0AAU9WY69_9CNID</name>
<gene>
    <name evidence="3" type="ORF">PMEA_00013788</name>
</gene>
<evidence type="ECO:0000256" key="2">
    <source>
        <dbReference type="SAM" id="SignalP"/>
    </source>
</evidence>
<dbReference type="EMBL" id="CALNXJ010000024">
    <property type="protein sequence ID" value="CAH3130049.1"/>
    <property type="molecule type" value="Genomic_DNA"/>
</dbReference>
<dbReference type="Proteomes" id="UP001159428">
    <property type="component" value="Unassembled WGS sequence"/>
</dbReference>
<keyword evidence="4" id="KW-1185">Reference proteome</keyword>
<evidence type="ECO:0000313" key="4">
    <source>
        <dbReference type="Proteomes" id="UP001159428"/>
    </source>
</evidence>
<keyword evidence="2" id="KW-0732">Signal</keyword>
<organism evidence="3 4">
    <name type="scientific">Pocillopora meandrina</name>
    <dbReference type="NCBI Taxonomy" id="46732"/>
    <lineage>
        <taxon>Eukaryota</taxon>
        <taxon>Metazoa</taxon>
        <taxon>Cnidaria</taxon>
        <taxon>Anthozoa</taxon>
        <taxon>Hexacorallia</taxon>
        <taxon>Scleractinia</taxon>
        <taxon>Astrocoeniina</taxon>
        <taxon>Pocilloporidae</taxon>
        <taxon>Pocillopora</taxon>
    </lineage>
</organism>
<sequence length="122" mass="13789">MKTSVILALFGFVLAVGFSVAVTENELAEITNEFEGGKLRGEYDMKENDEEFDAEDLEDNDVAIPKRYVEEDKIIFDSFGNFLSFVIFFLSPSESEVAAEDEEFDERAFDNDDDKDEVSNGD</sequence>
<evidence type="ECO:0000313" key="3">
    <source>
        <dbReference type="EMBL" id="CAH3130049.1"/>
    </source>
</evidence>
<feature type="non-terminal residue" evidence="3">
    <location>
        <position position="122"/>
    </location>
</feature>